<reference evidence="11" key="1">
    <citation type="submission" date="2025-08" db="UniProtKB">
        <authorList>
            <consortium name="RefSeq"/>
        </authorList>
    </citation>
    <scope>IDENTIFICATION</scope>
</reference>
<dbReference type="GeneID" id="110973445"/>
<dbReference type="GO" id="GO:0006805">
    <property type="term" value="P:xenobiotic metabolic process"/>
    <property type="evidence" value="ECO:0007669"/>
    <property type="project" value="TreeGrafter"/>
</dbReference>
<comment type="similarity">
    <text evidence="2 8">Belongs to the cytochrome P450 family.</text>
</comment>
<organism evidence="10 11">
    <name type="scientific">Acanthaster planci</name>
    <name type="common">Crown-of-thorns starfish</name>
    <dbReference type="NCBI Taxonomy" id="133434"/>
    <lineage>
        <taxon>Eukaryota</taxon>
        <taxon>Metazoa</taxon>
        <taxon>Echinodermata</taxon>
        <taxon>Eleutherozoa</taxon>
        <taxon>Asterozoa</taxon>
        <taxon>Asteroidea</taxon>
        <taxon>Valvatacea</taxon>
        <taxon>Valvatida</taxon>
        <taxon>Acanthasteridae</taxon>
        <taxon>Acanthaster</taxon>
    </lineage>
</organism>
<dbReference type="AlphaFoldDB" id="A0A8B7XGU9"/>
<dbReference type="OrthoDB" id="1055148at2759"/>
<keyword evidence="5 7" id="KW-0408">Iron</keyword>
<feature type="binding site" description="axial binding residue" evidence="7">
    <location>
        <position position="445"/>
    </location>
    <ligand>
        <name>heme</name>
        <dbReference type="ChEBI" id="CHEBI:30413"/>
    </ligand>
    <ligandPart>
        <name>Fe</name>
        <dbReference type="ChEBI" id="CHEBI:18248"/>
    </ligandPart>
</feature>
<dbReference type="Gene3D" id="1.10.630.10">
    <property type="entry name" value="Cytochrome P450"/>
    <property type="match status" value="1"/>
</dbReference>
<sequence length="501" mass="57026">MDLLDVWNHIDVRAALIGFVLFVFLFWVLRRPRNLPPGPWGWPLLGYLPQLARTKGPIHEALVELSHKYGSVVSFSVANQLVVLLQDYDVMKEAFAQYELSGRPRFEISQITLPGYGVLSASGQPWVELRRFAVKTLRSLGVGKSSFEEHITTEIKYLMEEIRKTNGKTLNPRHVVENAVSNVICSVVFGRRFEYTDSRFKRLLEILNELFELIGAGGVIQFVPIFAKMRFLPLVKQLIHTNLSFDEVLYQLLYNRNGQQGDVDFNENPRDFAGAFIKEMCDKENQGVQTYMTPSSMQYTFGDLFGAGTETTSTTLRWALLFMVGYPEIQSQVQKEIDSVVGRNRLPRLSDKSELAYVEAVLSEVQRMGDIVSLGVPHKCIEDTTLRGYHIPKGSLIVANMWSVHHDPVEWPNPSEFRPERFLDDEGKLVRRDKLIPFGIGRRVCLGEHLARMELYIMFTCLAHQFHFQTPEGAGLVSFEALQGITHAPAPFEICAIPRDN</sequence>
<gene>
    <name evidence="11" type="primary">LOC110973445</name>
</gene>
<dbReference type="PANTHER" id="PTHR24300:SF397">
    <property type="entry name" value="CYTOCHROME P450 2U1"/>
    <property type="match status" value="1"/>
</dbReference>
<dbReference type="FunFam" id="1.10.630.10:FF:000004">
    <property type="entry name" value="cytochrome P450 2D15 isoform X1"/>
    <property type="match status" value="1"/>
</dbReference>
<evidence type="ECO:0000256" key="4">
    <source>
        <dbReference type="ARBA" id="ARBA00023002"/>
    </source>
</evidence>
<dbReference type="GO" id="GO:0016712">
    <property type="term" value="F:oxidoreductase activity, acting on paired donors, with incorporation or reduction of molecular oxygen, reduced flavin or flavoprotein as one donor, and incorporation of one atom of oxygen"/>
    <property type="evidence" value="ECO:0007669"/>
    <property type="project" value="TreeGrafter"/>
</dbReference>
<proteinExistence type="inferred from homology"/>
<keyword evidence="9" id="KW-0812">Transmembrane</keyword>
<evidence type="ECO:0000256" key="5">
    <source>
        <dbReference type="ARBA" id="ARBA00023004"/>
    </source>
</evidence>
<dbReference type="InterPro" id="IPR036396">
    <property type="entry name" value="Cyt_P450_sf"/>
</dbReference>
<dbReference type="GO" id="GO:0016020">
    <property type="term" value="C:membrane"/>
    <property type="evidence" value="ECO:0007669"/>
    <property type="project" value="UniProtKB-SubCell"/>
</dbReference>
<dbReference type="SUPFAM" id="SSF48264">
    <property type="entry name" value="Cytochrome P450"/>
    <property type="match status" value="1"/>
</dbReference>
<dbReference type="KEGG" id="aplc:110973445"/>
<keyword evidence="4 8" id="KW-0560">Oxidoreductase</keyword>
<comment type="subcellular location">
    <subcellularLocation>
        <location evidence="1">Membrane</location>
    </subcellularLocation>
</comment>
<dbReference type="InterPro" id="IPR050182">
    <property type="entry name" value="Cytochrome_P450_fam2"/>
</dbReference>
<dbReference type="OMA" id="NEHEFQN"/>
<evidence type="ECO:0000256" key="3">
    <source>
        <dbReference type="ARBA" id="ARBA00022723"/>
    </source>
</evidence>
<keyword evidence="3 7" id="KW-0479">Metal-binding</keyword>
<dbReference type="InterPro" id="IPR017972">
    <property type="entry name" value="Cyt_P450_CS"/>
</dbReference>
<dbReference type="PRINTS" id="PR00463">
    <property type="entry name" value="EP450I"/>
</dbReference>
<dbReference type="GO" id="GO:0006082">
    <property type="term" value="P:organic acid metabolic process"/>
    <property type="evidence" value="ECO:0007669"/>
    <property type="project" value="TreeGrafter"/>
</dbReference>
<evidence type="ECO:0000256" key="2">
    <source>
        <dbReference type="ARBA" id="ARBA00010617"/>
    </source>
</evidence>
<feature type="transmembrane region" description="Helical" evidence="9">
    <location>
        <begin position="12"/>
        <end position="29"/>
    </location>
</feature>
<name>A0A8B7XGU9_ACAPL</name>
<evidence type="ECO:0000313" key="11">
    <source>
        <dbReference type="RefSeq" id="XP_022080018.1"/>
    </source>
</evidence>
<dbReference type="GO" id="GO:0005506">
    <property type="term" value="F:iron ion binding"/>
    <property type="evidence" value="ECO:0007669"/>
    <property type="project" value="InterPro"/>
</dbReference>
<evidence type="ECO:0000256" key="6">
    <source>
        <dbReference type="ARBA" id="ARBA00023136"/>
    </source>
</evidence>
<dbReference type="PRINTS" id="PR00385">
    <property type="entry name" value="P450"/>
</dbReference>
<accession>A0A8B7XGU9</accession>
<protein>
    <submittedName>
        <fullName evidence="11">Cytochrome P450 2J6-like</fullName>
    </submittedName>
</protein>
<evidence type="ECO:0000313" key="10">
    <source>
        <dbReference type="Proteomes" id="UP000694845"/>
    </source>
</evidence>
<dbReference type="PANTHER" id="PTHR24300">
    <property type="entry name" value="CYTOCHROME P450 508A4-RELATED"/>
    <property type="match status" value="1"/>
</dbReference>
<dbReference type="RefSeq" id="XP_022080018.1">
    <property type="nucleotide sequence ID" value="XM_022224326.1"/>
</dbReference>
<evidence type="ECO:0000256" key="8">
    <source>
        <dbReference type="RuleBase" id="RU000461"/>
    </source>
</evidence>
<evidence type="ECO:0000256" key="7">
    <source>
        <dbReference type="PIRSR" id="PIRSR602401-1"/>
    </source>
</evidence>
<dbReference type="GO" id="GO:0020037">
    <property type="term" value="F:heme binding"/>
    <property type="evidence" value="ECO:0007669"/>
    <property type="project" value="InterPro"/>
</dbReference>
<dbReference type="PROSITE" id="PS00086">
    <property type="entry name" value="CYTOCHROME_P450"/>
    <property type="match status" value="1"/>
</dbReference>
<dbReference type="Pfam" id="PF00067">
    <property type="entry name" value="p450"/>
    <property type="match status" value="1"/>
</dbReference>
<evidence type="ECO:0000256" key="1">
    <source>
        <dbReference type="ARBA" id="ARBA00004370"/>
    </source>
</evidence>
<dbReference type="GO" id="GO:0008395">
    <property type="term" value="F:steroid hydroxylase activity"/>
    <property type="evidence" value="ECO:0007669"/>
    <property type="project" value="TreeGrafter"/>
</dbReference>
<keyword evidence="10" id="KW-1185">Reference proteome</keyword>
<keyword evidence="9" id="KW-1133">Transmembrane helix</keyword>
<keyword evidence="6 9" id="KW-0472">Membrane</keyword>
<keyword evidence="7 8" id="KW-0349">Heme</keyword>
<comment type="cofactor">
    <cofactor evidence="7">
        <name>heme</name>
        <dbReference type="ChEBI" id="CHEBI:30413"/>
    </cofactor>
</comment>
<dbReference type="InterPro" id="IPR001128">
    <property type="entry name" value="Cyt_P450"/>
</dbReference>
<dbReference type="GO" id="GO:0005737">
    <property type="term" value="C:cytoplasm"/>
    <property type="evidence" value="ECO:0007669"/>
    <property type="project" value="TreeGrafter"/>
</dbReference>
<keyword evidence="8" id="KW-0503">Monooxygenase</keyword>
<dbReference type="InterPro" id="IPR002401">
    <property type="entry name" value="Cyt_P450_E_grp-I"/>
</dbReference>
<evidence type="ECO:0000256" key="9">
    <source>
        <dbReference type="SAM" id="Phobius"/>
    </source>
</evidence>
<dbReference type="Proteomes" id="UP000694845">
    <property type="component" value="Unplaced"/>
</dbReference>